<dbReference type="SMART" id="SM00060">
    <property type="entry name" value="FN3"/>
    <property type="match status" value="2"/>
</dbReference>
<reference evidence="8" key="1">
    <citation type="journal article" date="2023" name="G3 (Bethesda)">
        <title>Whole genome assembly and annotation of the endangered Caribbean coral Acropora cervicornis.</title>
        <authorList>
            <person name="Selwyn J.D."/>
            <person name="Vollmer S.V."/>
        </authorList>
    </citation>
    <scope>NUCLEOTIDE SEQUENCE</scope>
    <source>
        <strain evidence="8">K2</strain>
    </source>
</reference>
<feature type="domain" description="Ig-like" evidence="5">
    <location>
        <begin position="122"/>
        <end position="213"/>
    </location>
</feature>
<dbReference type="PROSITE" id="PS50835">
    <property type="entry name" value="IG_LIKE"/>
    <property type="match status" value="2"/>
</dbReference>
<gene>
    <name evidence="8" type="ORF">P5673_009343</name>
</gene>
<feature type="transmembrane region" description="Helical" evidence="4">
    <location>
        <begin position="12"/>
        <end position="31"/>
    </location>
</feature>
<dbReference type="InterPro" id="IPR013098">
    <property type="entry name" value="Ig_I-set"/>
</dbReference>
<organism evidence="8 9">
    <name type="scientific">Acropora cervicornis</name>
    <name type="common">Staghorn coral</name>
    <dbReference type="NCBI Taxonomy" id="6130"/>
    <lineage>
        <taxon>Eukaryota</taxon>
        <taxon>Metazoa</taxon>
        <taxon>Cnidaria</taxon>
        <taxon>Anthozoa</taxon>
        <taxon>Hexacorallia</taxon>
        <taxon>Scleractinia</taxon>
        <taxon>Astrocoeniina</taxon>
        <taxon>Acroporidae</taxon>
        <taxon>Acropora</taxon>
    </lineage>
</organism>
<keyword evidence="9" id="KW-1185">Reference proteome</keyword>
<dbReference type="InterPro" id="IPR042235">
    <property type="entry name" value="ZP-C_dom"/>
</dbReference>
<evidence type="ECO:0000259" key="5">
    <source>
        <dbReference type="PROSITE" id="PS50835"/>
    </source>
</evidence>
<dbReference type="Pfam" id="PF00041">
    <property type="entry name" value="fn3"/>
    <property type="match status" value="2"/>
</dbReference>
<feature type="domain" description="Fibronectin type-III" evidence="6">
    <location>
        <begin position="319"/>
        <end position="418"/>
    </location>
</feature>
<evidence type="ECO:0000256" key="3">
    <source>
        <dbReference type="ARBA" id="ARBA00023180"/>
    </source>
</evidence>
<keyword evidence="4" id="KW-0472">Membrane</keyword>
<dbReference type="InterPro" id="IPR036116">
    <property type="entry name" value="FN3_sf"/>
</dbReference>
<feature type="transmembrane region" description="Helical" evidence="4">
    <location>
        <begin position="681"/>
        <end position="702"/>
    </location>
</feature>
<accession>A0AAD9QSE3</accession>
<dbReference type="Gene3D" id="2.60.40.4100">
    <property type="entry name" value="Zona pellucida, ZP-C domain"/>
    <property type="match status" value="1"/>
</dbReference>
<dbReference type="Pfam" id="PF13927">
    <property type="entry name" value="Ig_3"/>
    <property type="match status" value="1"/>
</dbReference>
<evidence type="ECO:0000259" key="7">
    <source>
        <dbReference type="PROSITE" id="PS51034"/>
    </source>
</evidence>
<feature type="domain" description="Ig-like" evidence="5">
    <location>
        <begin position="220"/>
        <end position="315"/>
    </location>
</feature>
<dbReference type="SMART" id="SM00241">
    <property type="entry name" value="ZP"/>
    <property type="match status" value="1"/>
</dbReference>
<dbReference type="InterPro" id="IPR003599">
    <property type="entry name" value="Ig_sub"/>
</dbReference>
<dbReference type="InterPro" id="IPR013783">
    <property type="entry name" value="Ig-like_fold"/>
</dbReference>
<evidence type="ECO:0000313" key="8">
    <source>
        <dbReference type="EMBL" id="KAK2566677.1"/>
    </source>
</evidence>
<proteinExistence type="predicted"/>
<dbReference type="Proteomes" id="UP001249851">
    <property type="component" value="Unassembled WGS sequence"/>
</dbReference>
<dbReference type="PROSITE" id="PS51034">
    <property type="entry name" value="ZP_2"/>
    <property type="match status" value="1"/>
</dbReference>
<dbReference type="InterPro" id="IPR050964">
    <property type="entry name" value="Striated_Muscle_Regulatory"/>
</dbReference>
<dbReference type="EMBL" id="JARQWQ010000016">
    <property type="protein sequence ID" value="KAK2566677.1"/>
    <property type="molecule type" value="Genomic_DNA"/>
</dbReference>
<dbReference type="PROSITE" id="PS50853">
    <property type="entry name" value="FN3"/>
    <property type="match status" value="2"/>
</dbReference>
<keyword evidence="3" id="KW-0325">Glycoprotein</keyword>
<feature type="domain" description="ZP" evidence="7">
    <location>
        <begin position="385"/>
        <end position="666"/>
    </location>
</feature>
<keyword evidence="4" id="KW-1133">Transmembrane helix</keyword>
<evidence type="ECO:0000259" key="6">
    <source>
        <dbReference type="PROSITE" id="PS50853"/>
    </source>
</evidence>
<dbReference type="Pfam" id="PF00100">
    <property type="entry name" value="Zona_pellucida"/>
    <property type="match status" value="1"/>
</dbReference>
<dbReference type="SUPFAM" id="SSF48726">
    <property type="entry name" value="Immunoglobulin"/>
    <property type="match status" value="3"/>
</dbReference>
<evidence type="ECO:0000313" key="9">
    <source>
        <dbReference type="Proteomes" id="UP001249851"/>
    </source>
</evidence>
<evidence type="ECO:0000256" key="2">
    <source>
        <dbReference type="ARBA" id="ARBA00023157"/>
    </source>
</evidence>
<dbReference type="SMART" id="SM00409">
    <property type="entry name" value="IG"/>
    <property type="match status" value="2"/>
</dbReference>
<keyword evidence="4" id="KW-0812">Transmembrane</keyword>
<dbReference type="PANTHER" id="PTHR13817:SF73">
    <property type="entry name" value="FIBRONECTIN TYPE-III DOMAIN-CONTAINING PROTEIN"/>
    <property type="match status" value="1"/>
</dbReference>
<dbReference type="InterPro" id="IPR048290">
    <property type="entry name" value="ZP_chr"/>
</dbReference>
<dbReference type="AlphaFoldDB" id="A0AAD9QSE3"/>
<dbReference type="SUPFAM" id="SSF49265">
    <property type="entry name" value="Fibronectin type III"/>
    <property type="match status" value="1"/>
</dbReference>
<dbReference type="InterPro" id="IPR055355">
    <property type="entry name" value="ZP-C"/>
</dbReference>
<dbReference type="Gene3D" id="2.60.40.10">
    <property type="entry name" value="Immunoglobulins"/>
    <property type="match status" value="4"/>
</dbReference>
<dbReference type="Pfam" id="PF07679">
    <property type="entry name" value="I-set"/>
    <property type="match status" value="1"/>
</dbReference>
<keyword evidence="1" id="KW-0677">Repeat</keyword>
<sequence length="735" mass="82595">MGCRQRESFVRWLFVVGIAFVHQVAMIDAGIEMLTFGITTVDKTFRIDCKVIDEEFRGWFDLKGEEVTARRVPGQLMRAKKYVEENGNVYTLVIRKVQFVDGGNYTCKGDSTEKIFSLFVEFEVIQFPEDQNLFVGRTQTIQCSADGYPKPTFVWFKDFSRIDLSNPRFNLLPNGSLLISPVHEKDRGEYICRITQLGDRQGTSVREQQQEITVTVRGPPRLNVEKSTNQTQQYSFVGSPTPITISCVWWGYPKPKLTIQKDNIDLPSQDVSLKTDDFLSYLTVSVVTVKDDDFGAYTCSASNSFGSASHVVVINKQGPPSVPRDFTLLTTCDHVTVSWEPPVSDGGLPLTRYSVKIYSNHGWNDTVLLGVSTTRFTFTSREGVRPRKEYIVTVQAFNELKEGEIAQGSVTSAYCPPRGSFNITNSVTRLNSSSFTLKWTRPPYDGGDPNLKYDIEYSKETPDGKYIHWNTRKNIESQEYNVTGLEGGGNYVFRVFVTNIAGRKKEPASKGFSVDRSVSSKGEPCKPEGFGNFSFNMDLYRSGKYVSPYKVSEYPVAVHPFGQLYCEAKLDTSDSGLILFAEKCVATPSMNPNHAVQYIFIDNGCPVDNGTRYDHTLTQTQRFQLYPFRWIPEHFKLVYLHCKVIVCHKNEKSRCSMGCQAHNRQSFPQSVATHPPGMTSWLIVLSLLAALILLAVVLYGAVRRASFLAASSSDVPIIPARGNPEEMELISSENA</sequence>
<dbReference type="PANTHER" id="PTHR13817">
    <property type="entry name" value="TITIN"/>
    <property type="match status" value="1"/>
</dbReference>
<dbReference type="InterPro" id="IPR003961">
    <property type="entry name" value="FN3_dom"/>
</dbReference>
<evidence type="ECO:0000256" key="1">
    <source>
        <dbReference type="ARBA" id="ARBA00022737"/>
    </source>
</evidence>
<dbReference type="InterPro" id="IPR001507">
    <property type="entry name" value="ZP_dom"/>
</dbReference>
<dbReference type="PRINTS" id="PR00023">
    <property type="entry name" value="ZPELLUCIDA"/>
</dbReference>
<dbReference type="SMART" id="SM00408">
    <property type="entry name" value="IGc2"/>
    <property type="match status" value="3"/>
</dbReference>
<feature type="domain" description="Fibronectin type-III" evidence="6">
    <location>
        <begin position="419"/>
        <end position="520"/>
    </location>
</feature>
<dbReference type="InterPro" id="IPR007110">
    <property type="entry name" value="Ig-like_dom"/>
</dbReference>
<name>A0AAD9QSE3_ACRCE</name>
<dbReference type="InterPro" id="IPR036179">
    <property type="entry name" value="Ig-like_dom_sf"/>
</dbReference>
<dbReference type="CDD" id="cd00063">
    <property type="entry name" value="FN3"/>
    <property type="match status" value="2"/>
</dbReference>
<comment type="caution">
    <text evidence="8">The sequence shown here is derived from an EMBL/GenBank/DDBJ whole genome shotgun (WGS) entry which is preliminary data.</text>
</comment>
<keyword evidence="2" id="KW-1015">Disulfide bond</keyword>
<protein>
    <submittedName>
        <fullName evidence="8">Roundabout-like protein 1</fullName>
    </submittedName>
</protein>
<dbReference type="InterPro" id="IPR003598">
    <property type="entry name" value="Ig_sub2"/>
</dbReference>
<evidence type="ECO:0000256" key="4">
    <source>
        <dbReference type="SAM" id="Phobius"/>
    </source>
</evidence>
<reference evidence="8" key="2">
    <citation type="journal article" date="2023" name="Science">
        <title>Genomic signatures of disease resistance in endangered staghorn corals.</title>
        <authorList>
            <person name="Vollmer S.V."/>
            <person name="Selwyn J.D."/>
            <person name="Despard B.A."/>
            <person name="Roesel C.L."/>
        </authorList>
    </citation>
    <scope>NUCLEOTIDE SEQUENCE</scope>
    <source>
        <strain evidence="8">K2</strain>
    </source>
</reference>